<evidence type="ECO:0000256" key="5">
    <source>
        <dbReference type="ARBA" id="ARBA00022605"/>
    </source>
</evidence>
<proteinExistence type="inferred from homology"/>
<comment type="pathway">
    <text evidence="2 11">Amino-acid biosynthesis; L-methionine biosynthesis via de novo pathway; L-methionine from L-homocysteine (MetE route): step 1/1.</text>
</comment>
<evidence type="ECO:0000259" key="16">
    <source>
        <dbReference type="Pfam" id="PF08267"/>
    </source>
</evidence>
<protein>
    <recommendedName>
        <fullName evidence="11">5-methyltetrahydropteroyltriglutamate--homocysteine methyltransferase</fullName>
        <ecNumber evidence="11">2.1.1.14</ecNumber>
    </recommendedName>
    <alternativeName>
        <fullName evidence="11">Cobalamin-independent methionine synthase</fullName>
    </alternativeName>
    <alternativeName>
        <fullName evidence="11">Methionine synthase, vitamin-B12 independent isozyme</fullName>
    </alternativeName>
</protein>
<dbReference type="GO" id="GO:0003871">
    <property type="term" value="F:5-methyltetrahydropteroyltriglutamate-homocysteine S-methyltransferase activity"/>
    <property type="evidence" value="ECO:0007669"/>
    <property type="project" value="UniProtKB-UniRule"/>
</dbReference>
<feature type="binding site" evidence="11">
    <location>
        <position position="511"/>
    </location>
    <ligand>
        <name>L-homocysteine</name>
        <dbReference type="ChEBI" id="CHEBI:58199"/>
    </ligand>
</feature>
<sequence length="781" mass="86994">MSNVSTSVRLAVATLGTPRIGPRRELKTALESFWAGKIDETALLATAAELRAANWARQKARGISVIPSNDFSLYDHVLDTSVMVGAIPEIYGWTGGSVPLATYFAMARGSEGEGEACAHGHVHHHHGVSAQEMTKWFDTNYHYMVPEFKKGQTFAVSSTKPIDEYKEAKALGYQTRPVLLGPVTFLKLGKSKDASLDALSLLDGLLPVYIEVLKRLAAEGAEWVQIDEPCLVLDLDDAARQALRHTYDVFAKAVPQIKIMLATYFGDLGDNRDTAVSLPVAGLHIDLVRGADQFAVVVAKAPKNLTLSLGVIDGRNIWRANLPTLLNKLEPVVTALGHERVQIAPSCSMLHVPIDLDAETALDTDVKEWLAFSLQKMDELSVLGRALAGQRDEVADRIAASKTAAAKRKESSKIHNRAVTERMSGITDQMRRRHSPFDVRAGVQHKQFGLPLFPTTTIGSFPQTADVRKARAAHAKGTLKDADYDQFLKEETARAVRWQEEIGLDVLVHGEFERNDMVQYFGEQLSGFAFTKHGWVQSYGSRYVRPPILFGDVSRPKPMTVDWWRYAQSLTKRPMKAMLTGPVTILNWSFVRDDIPRSEACRQIALAIRDEVVDLEKEGARMIQIDEAALREGLPLRRSQWQHYLDWAVEGFRLCSSGVADETQIHTHMCYSEFNDIIDAIGAMDADVISIETSRSKMELLDAFKTYHYPNEIGPGVYDIHSPRVPEVGEMKHLLVLARQRLSDAQLWINPDCGLKTRKWDEVRPALVNMVAAARELRAQA</sequence>
<evidence type="ECO:0000256" key="11">
    <source>
        <dbReference type="HAMAP-Rule" id="MF_00172"/>
    </source>
</evidence>
<evidence type="ECO:0000256" key="3">
    <source>
        <dbReference type="ARBA" id="ARBA00009553"/>
    </source>
</evidence>
<evidence type="ECO:0000256" key="7">
    <source>
        <dbReference type="ARBA" id="ARBA00022723"/>
    </source>
</evidence>
<feature type="binding site" evidence="13">
    <location>
        <position position="668"/>
    </location>
    <ligand>
        <name>Zn(2+)</name>
        <dbReference type="ChEBI" id="CHEBI:29105"/>
        <label>1</label>
        <note>catalytic</note>
    </ligand>
</feature>
<evidence type="ECO:0000313" key="17">
    <source>
        <dbReference type="EMBL" id="CEG08627.1"/>
    </source>
</evidence>
<feature type="binding site" evidence="13">
    <location>
        <position position="670"/>
    </location>
    <ligand>
        <name>Zn(2+)</name>
        <dbReference type="ChEBI" id="CHEBI:29105"/>
        <label>1</label>
        <note>catalytic</note>
    </ligand>
</feature>
<evidence type="ECO:0000259" key="15">
    <source>
        <dbReference type="Pfam" id="PF01717"/>
    </source>
</evidence>
<dbReference type="RefSeq" id="WP_009340618.1">
    <property type="nucleotide sequence ID" value="NZ_CCAZ020000001.1"/>
</dbReference>
<evidence type="ECO:0000256" key="4">
    <source>
        <dbReference type="ARBA" id="ARBA00022603"/>
    </source>
</evidence>
<feature type="domain" description="Cobalamin-independent methionine synthase MetE C-terminal/archaeal" evidence="15">
    <location>
        <begin position="453"/>
        <end position="775"/>
    </location>
</feature>
<keyword evidence="4 11" id="KW-0489">Methyltransferase</keyword>
<feature type="binding site" evidence="12">
    <location>
        <position position="27"/>
    </location>
    <ligand>
        <name>5-methyltetrahydropteroyltri-L-glutamate</name>
        <dbReference type="ChEBI" id="CHEBI:58207"/>
    </ligand>
</feature>
<feature type="binding site" evidence="11 12">
    <location>
        <begin position="458"/>
        <end position="460"/>
    </location>
    <ligand>
        <name>L-homocysteine</name>
        <dbReference type="ChEBI" id="CHEBI:58199"/>
    </ligand>
</feature>
<feature type="binding site" evidence="12">
    <location>
        <position position="140"/>
    </location>
    <ligand>
        <name>5-methyltetrahydropteroyltri-L-glutamate</name>
        <dbReference type="ChEBI" id="CHEBI:58207"/>
    </ligand>
</feature>
<gene>
    <name evidence="17" type="primary">metE_1</name>
    <name evidence="11" type="synonym">metE</name>
    <name evidence="17" type="ORF">BN961_02043</name>
</gene>
<dbReference type="InterPro" id="IPR038071">
    <property type="entry name" value="UROD/MetE-like_sf"/>
</dbReference>
<dbReference type="CDD" id="cd03312">
    <property type="entry name" value="CIMS_N_terminal_like"/>
    <property type="match status" value="1"/>
</dbReference>
<comment type="cofactor">
    <cofactor evidence="13">
        <name>Zn(2+)</name>
        <dbReference type="ChEBI" id="CHEBI:29105"/>
    </cofactor>
    <text evidence="13">Binds 2 Zn(2+) ions per subunit.</text>
</comment>
<comment type="caution">
    <text evidence="11">Lacks conserved residue(s) required for the propagation of feature annotation.</text>
</comment>
<keyword evidence="7 11" id="KW-0479">Metal-binding</keyword>
<evidence type="ECO:0000256" key="2">
    <source>
        <dbReference type="ARBA" id="ARBA00004681"/>
    </source>
</evidence>
<dbReference type="NCBIfam" id="TIGR01371">
    <property type="entry name" value="met_syn_B12ind"/>
    <property type="match status" value="1"/>
</dbReference>
<keyword evidence="8 11" id="KW-0677">Repeat</keyword>
<comment type="function">
    <text evidence="1 11">Catalyzes the transfer of a methyl group from 5-methyltetrahydrofolate to homocysteine resulting in methionine formation.</text>
</comment>
<feature type="binding site" evidence="11">
    <location>
        <position position="753"/>
    </location>
    <ligand>
        <name>Zn(2+)</name>
        <dbReference type="ChEBI" id="CHEBI:29105"/>
        <note>catalytic</note>
    </ligand>
</feature>
<comment type="cofactor">
    <cofactor evidence="11">
        <name>Zn(2+)</name>
        <dbReference type="ChEBI" id="CHEBI:29105"/>
    </cofactor>
    <text evidence="11">Binds 1 zinc ion per subunit.</text>
</comment>
<feature type="binding site" evidence="13">
    <location>
        <position position="753"/>
    </location>
    <ligand>
        <name>Zn(2+)</name>
        <dbReference type="ChEBI" id="CHEBI:29105"/>
        <label>1</label>
        <note>catalytic</note>
    </ligand>
</feature>
<dbReference type="EC" id="2.1.1.14" evidence="11"/>
<dbReference type="GO" id="GO:0008270">
    <property type="term" value="F:zinc ion binding"/>
    <property type="evidence" value="ECO:0007669"/>
    <property type="project" value="InterPro"/>
</dbReference>
<feature type="binding site" evidence="11 12">
    <location>
        <begin position="458"/>
        <end position="460"/>
    </location>
    <ligand>
        <name>L-methionine</name>
        <dbReference type="ChEBI" id="CHEBI:57844"/>
    </ligand>
</feature>
<dbReference type="Gene3D" id="3.20.20.210">
    <property type="match status" value="2"/>
</dbReference>
<dbReference type="PIRSF" id="PIRSF000382">
    <property type="entry name" value="MeTrfase_B12_ind"/>
    <property type="match status" value="1"/>
</dbReference>
<dbReference type="GO" id="GO:0032259">
    <property type="term" value="P:methylation"/>
    <property type="evidence" value="ECO:0007669"/>
    <property type="project" value="UniProtKB-KW"/>
</dbReference>
<evidence type="ECO:0000256" key="10">
    <source>
        <dbReference type="ARBA" id="ARBA00023167"/>
    </source>
</evidence>
<keyword evidence="18" id="KW-1185">Reference proteome</keyword>
<evidence type="ECO:0000256" key="1">
    <source>
        <dbReference type="ARBA" id="ARBA00002777"/>
    </source>
</evidence>
<dbReference type="CDD" id="cd03311">
    <property type="entry name" value="CIMS_C_terminal_like"/>
    <property type="match status" value="1"/>
</dbReference>
<keyword evidence="10 11" id="KW-0486">Methionine biosynthesis</keyword>
<dbReference type="AlphaFoldDB" id="A0A090MQV6"/>
<feature type="binding site" evidence="11">
    <location>
        <position position="632"/>
    </location>
    <ligand>
        <name>5-methyltetrahydropteroyltri-L-glutamate</name>
        <dbReference type="ChEBI" id="CHEBI:58207"/>
    </ligand>
</feature>
<dbReference type="Pfam" id="PF01717">
    <property type="entry name" value="Meth_synt_2"/>
    <property type="match status" value="1"/>
</dbReference>
<feature type="binding site" evidence="13">
    <location>
        <position position="692"/>
    </location>
    <ligand>
        <name>Zn(2+)</name>
        <dbReference type="ChEBI" id="CHEBI:29105"/>
        <label>1</label>
        <note>catalytic</note>
    </ligand>
</feature>
<feature type="binding site" evidence="11 12">
    <location>
        <position position="626"/>
    </location>
    <ligand>
        <name>L-methionine</name>
        <dbReference type="ChEBI" id="CHEBI:57844"/>
    </ligand>
</feature>
<evidence type="ECO:0000256" key="13">
    <source>
        <dbReference type="PIRSR" id="PIRSR000382-2"/>
    </source>
</evidence>
<dbReference type="EMBL" id="CCAZ020000001">
    <property type="protein sequence ID" value="CEG08627.1"/>
    <property type="molecule type" value="Genomic_DNA"/>
</dbReference>
<feature type="binding site" evidence="11">
    <location>
        <position position="135"/>
    </location>
    <ligand>
        <name>5-methyltetrahydropteroyltri-L-glutamate</name>
        <dbReference type="ChEBI" id="CHEBI:58207"/>
    </ligand>
</feature>
<reference evidence="17 18" key="1">
    <citation type="journal article" date="2014" name="Genome Announc.">
        <title>Genome Sequence of Afipia felis Strain 76713, Isolated in Hospital Water Using an Amoeba Co-Culture Procedure.</title>
        <authorList>
            <person name="Benamar S."/>
            <person name="La Scola B."/>
            <person name="Croce O."/>
        </authorList>
    </citation>
    <scope>NUCLEOTIDE SEQUENCE [LARGE SCALE GENOMIC DNA]</scope>
    <source>
        <strain evidence="17 18">76713</strain>
    </source>
</reference>
<dbReference type="FunFam" id="3.20.20.210:FF:000003">
    <property type="entry name" value="5-methyltetrahydropteroyltriglutamate--homocysteine methyltransferase"/>
    <property type="match status" value="1"/>
</dbReference>
<dbReference type="FunFam" id="3.20.20.210:FF:000002">
    <property type="entry name" value="5-methyltetrahydropteroyltriglutamate--homocysteine methyltransferase"/>
    <property type="match status" value="1"/>
</dbReference>
<evidence type="ECO:0000256" key="14">
    <source>
        <dbReference type="PIRSR" id="PIRSR000382-3"/>
    </source>
</evidence>
<evidence type="ECO:0000313" key="18">
    <source>
        <dbReference type="Proteomes" id="UP000035762"/>
    </source>
</evidence>
<feature type="binding site" evidence="11">
    <location>
        <position position="668"/>
    </location>
    <ligand>
        <name>Zn(2+)</name>
        <dbReference type="ChEBI" id="CHEBI:29105"/>
        <note>catalytic</note>
    </ligand>
</feature>
<feature type="binding site" evidence="11 12">
    <location>
        <position position="588"/>
    </location>
    <ligand>
        <name>5-methyltetrahydropteroyltri-L-glutamate</name>
        <dbReference type="ChEBI" id="CHEBI:58207"/>
    </ligand>
</feature>
<dbReference type="Pfam" id="PF08267">
    <property type="entry name" value="Meth_synt_1"/>
    <property type="match status" value="1"/>
</dbReference>
<dbReference type="STRING" id="1035.BN961_02043"/>
<dbReference type="InterPro" id="IPR013215">
    <property type="entry name" value="Cbl-indep_Met_Synth_N"/>
</dbReference>
<organism evidence="17 18">
    <name type="scientific">Afipia felis</name>
    <name type="common">Cat scratch disease bacillus</name>
    <dbReference type="NCBI Taxonomy" id="1035"/>
    <lineage>
        <taxon>Bacteria</taxon>
        <taxon>Pseudomonadati</taxon>
        <taxon>Pseudomonadota</taxon>
        <taxon>Alphaproteobacteria</taxon>
        <taxon>Hyphomicrobiales</taxon>
        <taxon>Nitrobacteraceae</taxon>
        <taxon>Afipia</taxon>
    </lineage>
</organism>
<comment type="similarity">
    <text evidence="3 11">Belongs to the vitamin-B12 independent methionine synthase family.</text>
</comment>
<dbReference type="UniPathway" id="UPA00051">
    <property type="reaction ID" value="UER00082"/>
</dbReference>
<feature type="active site" description="Proton donor" evidence="11 14">
    <location>
        <position position="721"/>
    </location>
</feature>
<feature type="binding site" evidence="11">
    <location>
        <begin position="24"/>
        <end position="27"/>
    </location>
    <ligand>
        <name>5-methyltetrahydropteroyltri-L-glutamate</name>
        <dbReference type="ChEBI" id="CHEBI:58207"/>
    </ligand>
</feature>
<dbReference type="InterPro" id="IPR002629">
    <property type="entry name" value="Met_Synth_C/arc"/>
</dbReference>
<keyword evidence="5 11" id="KW-0028">Amino-acid biosynthesis</keyword>
<dbReference type="NCBIfam" id="NF003556">
    <property type="entry name" value="PRK05222.1"/>
    <property type="match status" value="1"/>
</dbReference>
<feature type="domain" description="Cobalamin-independent methionine synthase MetE N-terminal" evidence="16">
    <location>
        <begin position="13"/>
        <end position="334"/>
    </location>
</feature>
<comment type="catalytic activity">
    <reaction evidence="11">
        <text>5-methyltetrahydropteroyltri-L-glutamate + L-homocysteine = tetrahydropteroyltri-L-glutamate + L-methionine</text>
        <dbReference type="Rhea" id="RHEA:21196"/>
        <dbReference type="ChEBI" id="CHEBI:57844"/>
        <dbReference type="ChEBI" id="CHEBI:58140"/>
        <dbReference type="ChEBI" id="CHEBI:58199"/>
        <dbReference type="ChEBI" id="CHEBI:58207"/>
        <dbReference type="EC" id="2.1.1.14"/>
    </reaction>
</comment>
<comment type="caution">
    <text evidence="17">The sequence shown here is derived from an EMBL/GenBank/DDBJ whole genome shotgun (WGS) entry which is preliminary data.</text>
</comment>
<name>A0A090MQV6_AFIFE</name>
<evidence type="ECO:0000256" key="12">
    <source>
        <dbReference type="PIRSR" id="PIRSR000382-1"/>
    </source>
</evidence>
<evidence type="ECO:0000256" key="9">
    <source>
        <dbReference type="ARBA" id="ARBA00022833"/>
    </source>
</evidence>
<dbReference type="PANTHER" id="PTHR30519">
    <property type="entry name" value="5-METHYLTETRAHYDROPTEROYLTRIGLUTAMATE--HOMOCYSTEINE METHYLTRANSFERASE"/>
    <property type="match status" value="1"/>
</dbReference>
<dbReference type="HAMAP" id="MF_00172">
    <property type="entry name" value="Meth_synth"/>
    <property type="match status" value="1"/>
</dbReference>
<keyword evidence="9 11" id="KW-0862">Zinc</keyword>
<dbReference type="OrthoDB" id="244285at2"/>
<dbReference type="GO" id="GO:0071265">
    <property type="term" value="P:L-methionine biosynthetic process"/>
    <property type="evidence" value="ECO:0007669"/>
    <property type="project" value="UniProtKB-ARBA"/>
</dbReference>
<evidence type="ECO:0000256" key="6">
    <source>
        <dbReference type="ARBA" id="ARBA00022679"/>
    </source>
</evidence>
<feature type="binding site" evidence="11 12">
    <location>
        <position position="626"/>
    </location>
    <ligand>
        <name>L-homocysteine</name>
        <dbReference type="ChEBI" id="CHEBI:58199"/>
    </ligand>
</feature>
<dbReference type="Proteomes" id="UP000035762">
    <property type="component" value="Unassembled WGS sequence"/>
</dbReference>
<feature type="binding site" evidence="11 12">
    <location>
        <position position="511"/>
    </location>
    <ligand>
        <name>L-methionine</name>
        <dbReference type="ChEBI" id="CHEBI:57844"/>
    </ligand>
</feature>
<feature type="binding site" evidence="11">
    <location>
        <position position="692"/>
    </location>
    <ligand>
        <name>Zn(2+)</name>
        <dbReference type="ChEBI" id="CHEBI:29105"/>
        <note>catalytic</note>
    </ligand>
</feature>
<dbReference type="InterPro" id="IPR006276">
    <property type="entry name" value="Cobalamin-indep_Met_synthase"/>
</dbReference>
<evidence type="ECO:0000256" key="8">
    <source>
        <dbReference type="ARBA" id="ARBA00022737"/>
    </source>
</evidence>
<keyword evidence="6 11" id="KW-0808">Transferase</keyword>
<accession>A0A090MQV6</accession>
<dbReference type="SUPFAM" id="SSF51726">
    <property type="entry name" value="UROD/MetE-like"/>
    <property type="match status" value="2"/>
</dbReference>
<feature type="binding site" evidence="11">
    <location>
        <position position="670"/>
    </location>
    <ligand>
        <name>Zn(2+)</name>
        <dbReference type="ChEBI" id="CHEBI:29105"/>
        <note>catalytic</note>
    </ligand>
</feature>